<organism evidence="2 3">
    <name type="scientific">Elysia crispata</name>
    <name type="common">lettuce slug</name>
    <dbReference type="NCBI Taxonomy" id="231223"/>
    <lineage>
        <taxon>Eukaryota</taxon>
        <taxon>Metazoa</taxon>
        <taxon>Spiralia</taxon>
        <taxon>Lophotrochozoa</taxon>
        <taxon>Mollusca</taxon>
        <taxon>Gastropoda</taxon>
        <taxon>Heterobranchia</taxon>
        <taxon>Euthyneura</taxon>
        <taxon>Panpulmonata</taxon>
        <taxon>Sacoglossa</taxon>
        <taxon>Placobranchoidea</taxon>
        <taxon>Plakobranchidae</taxon>
        <taxon>Elysia</taxon>
    </lineage>
</organism>
<keyword evidence="3" id="KW-1185">Reference proteome</keyword>
<keyword evidence="1" id="KW-0175">Coiled coil</keyword>
<evidence type="ECO:0000256" key="1">
    <source>
        <dbReference type="SAM" id="Coils"/>
    </source>
</evidence>
<dbReference type="Proteomes" id="UP001283361">
    <property type="component" value="Unassembled WGS sequence"/>
</dbReference>
<sequence>MSQGDITKCHMSRSNISKSVDLRGYRTKNVICHAITQQSTSLCLTIKHLREKQLGKESLKIVPHQYHQLSSVQILLQIHCPVASCQFSPLRSLEEKPPQTPNLLNFLKMKILLKLSLVALTLAIGTAALSRERRFLLDVTNEASDLVSAANSKFEISWDVGKGKFPVKNKKAADDAIEIIILKTRQLKEGYWSLTDFTRPIRFYTYHHPDSNELARLKAVATVLQRAIDAAVILTDVIWPHSWFRIIENETMDQADALDEGLQNVKIALNRLEMRIREAKDGLHNLKNSHFDGMYLHDLSDTVGPQINES</sequence>
<dbReference type="AlphaFoldDB" id="A0AAE1B9Q4"/>
<evidence type="ECO:0000313" key="3">
    <source>
        <dbReference type="Proteomes" id="UP001283361"/>
    </source>
</evidence>
<reference evidence="2" key="1">
    <citation type="journal article" date="2023" name="G3 (Bethesda)">
        <title>A reference genome for the long-term kleptoplast-retaining sea slug Elysia crispata morphotype clarki.</title>
        <authorList>
            <person name="Eastman K.E."/>
            <person name="Pendleton A.L."/>
            <person name="Shaikh M.A."/>
            <person name="Suttiyut T."/>
            <person name="Ogas R."/>
            <person name="Tomko P."/>
            <person name="Gavelis G."/>
            <person name="Widhalm J.R."/>
            <person name="Wisecaver J.H."/>
        </authorList>
    </citation>
    <scope>NUCLEOTIDE SEQUENCE</scope>
    <source>
        <strain evidence="2">ECLA1</strain>
    </source>
</reference>
<protein>
    <submittedName>
        <fullName evidence="2">Uncharacterized protein</fullName>
    </submittedName>
</protein>
<feature type="coiled-coil region" evidence="1">
    <location>
        <begin position="255"/>
        <end position="289"/>
    </location>
</feature>
<name>A0AAE1B9Q4_9GAST</name>
<comment type="caution">
    <text evidence="2">The sequence shown here is derived from an EMBL/GenBank/DDBJ whole genome shotgun (WGS) entry which is preliminary data.</text>
</comment>
<evidence type="ECO:0000313" key="2">
    <source>
        <dbReference type="EMBL" id="KAK3801396.1"/>
    </source>
</evidence>
<accession>A0AAE1B9Q4</accession>
<dbReference type="EMBL" id="JAWDGP010000325">
    <property type="protein sequence ID" value="KAK3801396.1"/>
    <property type="molecule type" value="Genomic_DNA"/>
</dbReference>
<gene>
    <name evidence="2" type="ORF">RRG08_059097</name>
</gene>
<proteinExistence type="predicted"/>